<dbReference type="Gene3D" id="3.40.630.30">
    <property type="match status" value="1"/>
</dbReference>
<evidence type="ECO:0000259" key="1">
    <source>
        <dbReference type="PROSITE" id="PS51186"/>
    </source>
</evidence>
<dbReference type="PROSITE" id="PS51186">
    <property type="entry name" value="GNAT"/>
    <property type="match status" value="1"/>
</dbReference>
<dbReference type="InterPro" id="IPR016181">
    <property type="entry name" value="Acyl_CoA_acyltransferase"/>
</dbReference>
<protein>
    <submittedName>
        <fullName evidence="2">GNAT family N-acetyltransferase</fullName>
    </submittedName>
</protein>
<dbReference type="KEGG" id="egm:AYC65_00840"/>
<keyword evidence="3" id="KW-1185">Reference proteome</keyword>
<dbReference type="AlphaFoldDB" id="A0A7T7ZWH0"/>
<reference evidence="2 3" key="1">
    <citation type="submission" date="2020-12" db="EMBL/GenBank/DDBJ databases">
        <title>FDA dAtabase for Regulatory Grade micrObial Sequences (FDA-ARGOS): Supporting development and validation of Infectious Disease Dx tests.</title>
        <authorList>
            <person name="Kerrigan L."/>
            <person name="Long C."/>
            <person name="Tallon L."/>
            <person name="Sadzewicz L."/>
            <person name="Zhao X."/>
            <person name="Boylan J."/>
            <person name="Ott S."/>
            <person name="Bowen H."/>
            <person name="Vavikolanu K."/>
            <person name="Mehta A."/>
            <person name="Aluvathingal J."/>
            <person name="Nadendla S."/>
            <person name="Yan Y."/>
            <person name="Sichtig H."/>
        </authorList>
    </citation>
    <scope>NUCLEOTIDE SEQUENCE [LARGE SCALE GENOMIC DNA]</scope>
    <source>
        <strain evidence="2 3">FDAARGOS_1031</strain>
    </source>
</reference>
<sequence>MEIRLAKLSDLDMIVEIHYNRFSNFFLTTLGKKFLKTFYKAFLKEPGILIVLLDEGNIKGFAAGSINNQNFFKKLFKNNFFGFIFSGIQIIFTNPKALKRIFSNTKKSEDAILEYSELLSIATVLNKKGYGKILLDSFEKEVALKNKGTLKLSLTTDYEDNDKAVKFYKDCEYEVLEVFESYQKRKMYRFIKNI</sequence>
<organism evidence="2 3">
    <name type="scientific">Elizabethkingia bruuniana</name>
    <dbReference type="NCBI Taxonomy" id="1756149"/>
    <lineage>
        <taxon>Bacteria</taxon>
        <taxon>Pseudomonadati</taxon>
        <taxon>Bacteroidota</taxon>
        <taxon>Flavobacteriia</taxon>
        <taxon>Flavobacteriales</taxon>
        <taxon>Weeksellaceae</taxon>
        <taxon>Elizabethkingia</taxon>
    </lineage>
</organism>
<name>A0A7T7ZWH0_9FLAO</name>
<gene>
    <name evidence="2" type="ORF">I6H88_11330</name>
</gene>
<evidence type="ECO:0000313" key="2">
    <source>
        <dbReference type="EMBL" id="QQN57054.1"/>
    </source>
</evidence>
<dbReference type="EMBL" id="CP067018">
    <property type="protein sequence ID" value="QQN57054.1"/>
    <property type="molecule type" value="Genomic_DNA"/>
</dbReference>
<dbReference type="SUPFAM" id="SSF55729">
    <property type="entry name" value="Acyl-CoA N-acyltransferases (Nat)"/>
    <property type="match status" value="1"/>
</dbReference>
<proteinExistence type="predicted"/>
<accession>A0A7T7ZWH0</accession>
<dbReference type="GeneID" id="93131427"/>
<dbReference type="RefSeq" id="WP_059333911.1">
    <property type="nucleotide sequence ID" value="NZ_CBCSDR010000007.1"/>
</dbReference>
<dbReference type="GO" id="GO:0016747">
    <property type="term" value="F:acyltransferase activity, transferring groups other than amino-acyl groups"/>
    <property type="evidence" value="ECO:0007669"/>
    <property type="project" value="InterPro"/>
</dbReference>
<evidence type="ECO:0000313" key="3">
    <source>
        <dbReference type="Proteomes" id="UP000595426"/>
    </source>
</evidence>
<dbReference type="Proteomes" id="UP000595426">
    <property type="component" value="Chromosome"/>
</dbReference>
<keyword evidence="2" id="KW-0808">Transferase</keyword>
<feature type="domain" description="N-acetyltransferase" evidence="1">
    <location>
        <begin position="1"/>
        <end position="194"/>
    </location>
</feature>
<dbReference type="InterPro" id="IPR000182">
    <property type="entry name" value="GNAT_dom"/>
</dbReference>
<dbReference type="OrthoDB" id="1819306at2"/>